<feature type="region of interest" description="Disordered" evidence="1">
    <location>
        <begin position="27"/>
        <end position="54"/>
    </location>
</feature>
<organism evidence="4 5">
    <name type="scientific">Meira miltonrushii</name>
    <dbReference type="NCBI Taxonomy" id="1280837"/>
    <lineage>
        <taxon>Eukaryota</taxon>
        <taxon>Fungi</taxon>
        <taxon>Dikarya</taxon>
        <taxon>Basidiomycota</taxon>
        <taxon>Ustilaginomycotina</taxon>
        <taxon>Exobasidiomycetes</taxon>
        <taxon>Exobasidiales</taxon>
        <taxon>Brachybasidiaceae</taxon>
        <taxon>Meira</taxon>
    </lineage>
</organism>
<keyword evidence="5" id="KW-1185">Reference proteome</keyword>
<keyword evidence="2" id="KW-0812">Transmembrane</keyword>
<dbReference type="InParanoid" id="A0A316VEQ3"/>
<feature type="signal peptide" evidence="3">
    <location>
        <begin position="1"/>
        <end position="22"/>
    </location>
</feature>
<sequence length="298" mass="31586">MKPFTTSIGIAILLLLGTFAHAAPMPSPVQRRAPANGVVGSSAQPTPQPRGLASDASANEVFEFYKPVARLAEGRDVNAREEGLNYAAMGAREAMKRKLMAEAELSPSPVERSDTPSVPLSQLGPPSFPAQYPSCYNCQQKYSSLSSCMEAASVFQNATSIFNSPLSYIAVIKCACTDTFQAVYPQCVQCFQMTDQCYYLGTDPKGTGAPEIVTNIRQICAFGSSLLGGAEKANYPYSNNTFTPSVVPAYTDVTQGGAGYEDQATGAIFGGAMQVSAPAVLPFLLMTSFACLVALVFI</sequence>
<dbReference type="GeneID" id="37024220"/>
<dbReference type="Proteomes" id="UP000245771">
    <property type="component" value="Unassembled WGS sequence"/>
</dbReference>
<keyword evidence="2" id="KW-1133">Transmembrane helix</keyword>
<dbReference type="RefSeq" id="XP_025356308.1">
    <property type="nucleotide sequence ID" value="XM_025502439.1"/>
</dbReference>
<evidence type="ECO:0000256" key="2">
    <source>
        <dbReference type="SAM" id="Phobius"/>
    </source>
</evidence>
<keyword evidence="2" id="KW-0472">Membrane</keyword>
<feature type="transmembrane region" description="Helical" evidence="2">
    <location>
        <begin position="279"/>
        <end position="297"/>
    </location>
</feature>
<gene>
    <name evidence="4" type="ORF">FA14DRAFT_50814</name>
</gene>
<evidence type="ECO:0000313" key="5">
    <source>
        <dbReference type="Proteomes" id="UP000245771"/>
    </source>
</evidence>
<dbReference type="AlphaFoldDB" id="A0A316VEQ3"/>
<name>A0A316VEQ3_9BASI</name>
<protein>
    <submittedName>
        <fullName evidence="4">Uncharacterized protein</fullName>
    </submittedName>
</protein>
<evidence type="ECO:0000256" key="1">
    <source>
        <dbReference type="SAM" id="MobiDB-lite"/>
    </source>
</evidence>
<feature type="chain" id="PRO_5016304540" evidence="3">
    <location>
        <begin position="23"/>
        <end position="298"/>
    </location>
</feature>
<keyword evidence="3" id="KW-0732">Signal</keyword>
<dbReference type="OrthoDB" id="3361196at2759"/>
<evidence type="ECO:0000256" key="3">
    <source>
        <dbReference type="SAM" id="SignalP"/>
    </source>
</evidence>
<dbReference type="EMBL" id="KZ819603">
    <property type="protein sequence ID" value="PWN36006.1"/>
    <property type="molecule type" value="Genomic_DNA"/>
</dbReference>
<accession>A0A316VEQ3</accession>
<proteinExistence type="predicted"/>
<dbReference type="STRING" id="1280837.A0A316VEQ3"/>
<evidence type="ECO:0000313" key="4">
    <source>
        <dbReference type="EMBL" id="PWN36006.1"/>
    </source>
</evidence>
<reference evidence="4 5" key="1">
    <citation type="journal article" date="2018" name="Mol. Biol. Evol.">
        <title>Broad Genomic Sampling Reveals a Smut Pathogenic Ancestry of the Fungal Clade Ustilaginomycotina.</title>
        <authorList>
            <person name="Kijpornyongpan T."/>
            <person name="Mondo S.J."/>
            <person name="Barry K."/>
            <person name="Sandor L."/>
            <person name="Lee J."/>
            <person name="Lipzen A."/>
            <person name="Pangilinan J."/>
            <person name="LaButti K."/>
            <person name="Hainaut M."/>
            <person name="Henrissat B."/>
            <person name="Grigoriev I.V."/>
            <person name="Spatafora J.W."/>
            <person name="Aime M.C."/>
        </authorList>
    </citation>
    <scope>NUCLEOTIDE SEQUENCE [LARGE SCALE GENOMIC DNA]</scope>
    <source>
        <strain evidence="4 5">MCA 3882</strain>
    </source>
</reference>